<dbReference type="PANTHER" id="PTHR45770">
    <property type="entry name" value="ATP-DEPENDENT 6-PHOSPHOFRUCTOKINASE 1"/>
    <property type="match status" value="1"/>
</dbReference>
<comment type="pathway">
    <text evidence="6">Carbohydrate degradation; glycolysis; D-glyceraldehyde 3-phosphate and glycerone phosphate from D-glucose: step 3/4.</text>
</comment>
<dbReference type="SUPFAM" id="SSF53784">
    <property type="entry name" value="Phosphofructokinase"/>
    <property type="match status" value="1"/>
</dbReference>
<dbReference type="Gene3D" id="3.40.50.450">
    <property type="match status" value="1"/>
</dbReference>
<dbReference type="EC" id="2.7.1.90" evidence="6"/>
<comment type="subunit">
    <text evidence="6">Homodimer.</text>
</comment>
<evidence type="ECO:0000313" key="9">
    <source>
        <dbReference type="Proteomes" id="UP000190285"/>
    </source>
</evidence>
<sequence>MKNCLVAQSGGPTAVINSSVVGVVEGNQKLRYYDNVYGGINGIEGVLQNKIINLSELSDEDLEILKYTPSSALGSCRYKMKDFNVDEKEYIKVFDILDALDVETLFYIGGNDSMDTVSKLSQYAKLKGIPKKIIGIPKTIDNDLFHTDHTPGYGSAAKYISTITLETYLDSSVYSNNGIFILETMGRDTGWLAASASLAKLNGKSVVDFIYLPETVFSKEQFLADVENRFQRNNKVYIVASEGLKDENGEYLFEVKSSNKHDSFSHVQLGGVGDYLKSLIIKNKITPRIKVLELGVTQRSAMHLASQTDILEACRLGKEAVRYSTEGHTGCMVGIERIQNSPYEIETLRVEACKVANSIKYFPHQWITPEKNNVTEKAVEYIAPLIRGSHKIITESGLPKYIKLY</sequence>
<dbReference type="EMBL" id="FUZT01000004">
    <property type="protein sequence ID" value="SKC61510.1"/>
    <property type="molecule type" value="Genomic_DNA"/>
</dbReference>
<name>A0A1T5KD09_9FIRM</name>
<dbReference type="Pfam" id="PF00365">
    <property type="entry name" value="PFK"/>
    <property type="match status" value="1"/>
</dbReference>
<evidence type="ECO:0000259" key="7">
    <source>
        <dbReference type="Pfam" id="PF00365"/>
    </source>
</evidence>
<dbReference type="GO" id="GO:0005737">
    <property type="term" value="C:cytoplasm"/>
    <property type="evidence" value="ECO:0007669"/>
    <property type="project" value="UniProtKB-SubCell"/>
</dbReference>
<dbReference type="GO" id="GO:0046872">
    <property type="term" value="F:metal ion binding"/>
    <property type="evidence" value="ECO:0007669"/>
    <property type="project" value="UniProtKB-KW"/>
</dbReference>
<comment type="cofactor">
    <cofactor evidence="1 6">
        <name>Mg(2+)</name>
        <dbReference type="ChEBI" id="CHEBI:18420"/>
    </cofactor>
</comment>
<dbReference type="HAMAP" id="MF_01978">
    <property type="entry name" value="Phosphofructokinase_II_B2"/>
    <property type="match status" value="1"/>
</dbReference>
<evidence type="ECO:0000256" key="2">
    <source>
        <dbReference type="ARBA" id="ARBA00022679"/>
    </source>
</evidence>
<dbReference type="InterPro" id="IPR050929">
    <property type="entry name" value="PFKA"/>
</dbReference>
<feature type="binding site" evidence="6">
    <location>
        <position position="111"/>
    </location>
    <ligand>
        <name>Mg(2+)</name>
        <dbReference type="ChEBI" id="CHEBI:18420"/>
        <note>catalytic</note>
    </ligand>
</feature>
<feature type="site" description="Important for catalytic activity; stabilizes the transition state when the phosphoryl donor is PPi" evidence="6">
    <location>
        <position position="138"/>
    </location>
</feature>
<dbReference type="GO" id="GO:0006002">
    <property type="term" value="P:fructose 6-phosphate metabolic process"/>
    <property type="evidence" value="ECO:0007669"/>
    <property type="project" value="InterPro"/>
</dbReference>
<reference evidence="8 9" key="1">
    <citation type="submission" date="2017-02" db="EMBL/GenBank/DDBJ databases">
        <authorList>
            <person name="Peterson S.W."/>
        </authorList>
    </citation>
    <scope>NUCLEOTIDE SEQUENCE [LARGE SCALE GENOMIC DNA]</scope>
    <source>
        <strain evidence="8 9">M1</strain>
    </source>
</reference>
<dbReference type="Gene3D" id="3.40.50.460">
    <property type="entry name" value="Phosphofructokinase domain"/>
    <property type="match status" value="1"/>
</dbReference>
<comment type="subcellular location">
    <subcellularLocation>
        <location evidence="6">Cytoplasm</location>
    </subcellularLocation>
</comment>
<feature type="binding site" evidence="6">
    <location>
        <begin position="185"/>
        <end position="187"/>
    </location>
    <ligand>
        <name>substrate</name>
    </ligand>
</feature>
<organism evidence="8 9">
    <name type="scientific">Maledivibacter halophilus</name>
    <dbReference type="NCBI Taxonomy" id="36842"/>
    <lineage>
        <taxon>Bacteria</taxon>
        <taxon>Bacillati</taxon>
        <taxon>Bacillota</taxon>
        <taxon>Clostridia</taxon>
        <taxon>Peptostreptococcales</taxon>
        <taxon>Caminicellaceae</taxon>
        <taxon>Maledivibacter</taxon>
    </lineage>
</organism>
<feature type="domain" description="Phosphofructokinase" evidence="7">
    <location>
        <begin position="4"/>
        <end position="322"/>
    </location>
</feature>
<dbReference type="GO" id="GO:0047334">
    <property type="term" value="F:diphosphate-fructose-6-phosphate 1-phosphotransferase activity"/>
    <property type="evidence" value="ECO:0007669"/>
    <property type="project" value="UniProtKB-EC"/>
</dbReference>
<dbReference type="PRINTS" id="PR00476">
    <property type="entry name" value="PHFRCTKINASE"/>
</dbReference>
<evidence type="ECO:0000313" key="8">
    <source>
        <dbReference type="EMBL" id="SKC61510.1"/>
    </source>
</evidence>
<dbReference type="RefSeq" id="WP_079490870.1">
    <property type="nucleotide sequence ID" value="NZ_FUZT01000004.1"/>
</dbReference>
<dbReference type="AlphaFoldDB" id="A0A1T5KD09"/>
<feature type="binding site" evidence="6">
    <location>
        <position position="242"/>
    </location>
    <ligand>
        <name>substrate</name>
    </ligand>
</feature>
<feature type="active site" description="Proton acceptor" evidence="6">
    <location>
        <position position="141"/>
    </location>
</feature>
<keyword evidence="6" id="KW-0963">Cytoplasm</keyword>
<dbReference type="NCBIfam" id="NF010675">
    <property type="entry name" value="PRK14072.1"/>
    <property type="match status" value="1"/>
</dbReference>
<keyword evidence="6" id="KW-0324">Glycolysis</keyword>
<proteinExistence type="inferred from homology"/>
<evidence type="ECO:0000256" key="5">
    <source>
        <dbReference type="ARBA" id="ARBA00022842"/>
    </source>
</evidence>
<comment type="activity regulation">
    <text evidence="6">Non-allosteric.</text>
</comment>
<evidence type="ECO:0000256" key="4">
    <source>
        <dbReference type="ARBA" id="ARBA00022777"/>
    </source>
</evidence>
<dbReference type="STRING" id="36842.SAMN02194393_01693"/>
<protein>
    <recommendedName>
        <fullName evidence="6">Pyrophosphate--fructose 6-phosphate 1-phosphotransferase</fullName>
        <ecNumber evidence="6">2.7.1.90</ecNumber>
    </recommendedName>
    <alternativeName>
        <fullName evidence="6">6-phosphofructokinase, pyrophosphate dependent</fullName>
    </alternativeName>
    <alternativeName>
        <fullName evidence="6">PPi-dependent phosphofructokinase</fullName>
        <shortName evidence="6">PPi-PFK</shortName>
    </alternativeName>
    <alternativeName>
        <fullName evidence="6">Pyrophosphate-dependent 6-phosphofructose-1-kinase</fullName>
    </alternativeName>
</protein>
<dbReference type="InterPro" id="IPR011404">
    <property type="entry name" value="PPi-PFK"/>
</dbReference>
<dbReference type="GO" id="GO:0003872">
    <property type="term" value="F:6-phosphofructokinase activity"/>
    <property type="evidence" value="ECO:0007669"/>
    <property type="project" value="UniProtKB-UniRule"/>
</dbReference>
<keyword evidence="4 6" id="KW-0418">Kinase</keyword>
<keyword evidence="3 6" id="KW-0479">Metal-binding</keyword>
<comment type="similarity">
    <text evidence="6">Belongs to the phosphofructokinase type A (PFKA) family. PPi-dependent PFK group II subfamily. Clade 'B2' sub-subfamily.</text>
</comment>
<dbReference type="OrthoDB" id="9802503at2"/>
<comment type="caution">
    <text evidence="6">Lacks conserved residue(s) required for the propagation of feature annotation.</text>
</comment>
<feature type="binding site" evidence="6">
    <location>
        <begin position="139"/>
        <end position="141"/>
    </location>
    <ligand>
        <name>substrate</name>
    </ligand>
</feature>
<evidence type="ECO:0000256" key="3">
    <source>
        <dbReference type="ARBA" id="ARBA00022723"/>
    </source>
</evidence>
<gene>
    <name evidence="6" type="primary">pfp</name>
    <name evidence="8" type="ORF">SAMN02194393_01693</name>
</gene>
<evidence type="ECO:0000256" key="1">
    <source>
        <dbReference type="ARBA" id="ARBA00001946"/>
    </source>
</evidence>
<dbReference type="InterPro" id="IPR035966">
    <property type="entry name" value="PKF_sf"/>
</dbReference>
<comment type="catalytic activity">
    <reaction evidence="6">
        <text>beta-D-fructose 6-phosphate + diphosphate = beta-D-fructose 1,6-bisphosphate + phosphate + H(+)</text>
        <dbReference type="Rhea" id="RHEA:13613"/>
        <dbReference type="ChEBI" id="CHEBI:15378"/>
        <dbReference type="ChEBI" id="CHEBI:32966"/>
        <dbReference type="ChEBI" id="CHEBI:33019"/>
        <dbReference type="ChEBI" id="CHEBI:43474"/>
        <dbReference type="ChEBI" id="CHEBI:57634"/>
        <dbReference type="EC" id="2.7.1.90"/>
    </reaction>
</comment>
<feature type="site" description="Important for catalytic activity and substrate specificity; stabilizes the transition state when the phosphoryl donor is PPi; prevents ATP from binding by mimicking the alpha-phosphate group of ATP" evidence="6">
    <location>
        <position position="112"/>
    </location>
</feature>
<evidence type="ECO:0000256" key="6">
    <source>
        <dbReference type="HAMAP-Rule" id="MF_01978"/>
    </source>
</evidence>
<dbReference type="InterPro" id="IPR022953">
    <property type="entry name" value="ATP_PFK"/>
</dbReference>
<comment type="function">
    <text evidence="6">Catalyzes the phosphorylation of D-fructose 6-phosphate, the first committing step of glycolysis. Uses inorganic phosphate (PPi) as phosphoryl donor instead of ATP like common ATP-dependent phosphofructokinases (ATP-PFKs), which renders the reaction reversible, and can thus function both in glycolysis and gluconeogenesis. Consistently, PPi-PFK can replace the enzymes of both the forward (ATP-PFK) and reverse (fructose-bisphosphatase (FBPase)) reactions.</text>
</comment>
<keyword evidence="5 6" id="KW-0460">Magnesium</keyword>
<dbReference type="PIRSF" id="PIRSF036483">
    <property type="entry name" value="PFK_XF0274"/>
    <property type="match status" value="1"/>
</dbReference>
<dbReference type="InterPro" id="IPR000023">
    <property type="entry name" value="Phosphofructokinase_dom"/>
</dbReference>
<accession>A0A1T5KD09</accession>
<feature type="binding site" evidence="6">
    <location>
        <position position="11"/>
    </location>
    <ligand>
        <name>diphosphate</name>
        <dbReference type="ChEBI" id="CHEBI:33019"/>
    </ligand>
</feature>
<keyword evidence="9" id="KW-1185">Reference proteome</keyword>
<dbReference type="Proteomes" id="UP000190285">
    <property type="component" value="Unassembled WGS sequence"/>
</dbReference>
<keyword evidence="2 6" id="KW-0808">Transferase</keyword>
<dbReference type="UniPathway" id="UPA00109">
    <property type="reaction ID" value="UER00182"/>
</dbReference>